<dbReference type="AlphaFoldDB" id="A0AA35P1B6"/>
<comment type="function">
    <text evidence="1">May be involved in transcriptional regulation.</text>
</comment>
<feature type="domain" description="SCAN box" evidence="17">
    <location>
        <begin position="607"/>
        <end position="684"/>
    </location>
</feature>
<evidence type="ECO:0000256" key="10">
    <source>
        <dbReference type="ARBA" id="ARBA00023015"/>
    </source>
</evidence>
<evidence type="ECO:0000259" key="16">
    <source>
        <dbReference type="PROSITE" id="PS50157"/>
    </source>
</evidence>
<feature type="domain" description="C2H2-type" evidence="16">
    <location>
        <begin position="1089"/>
        <end position="1116"/>
    </location>
</feature>
<organism evidence="19 20">
    <name type="scientific">Podarcis lilfordi</name>
    <name type="common">Lilford's wall lizard</name>
    <dbReference type="NCBI Taxonomy" id="74358"/>
    <lineage>
        <taxon>Eukaryota</taxon>
        <taxon>Metazoa</taxon>
        <taxon>Chordata</taxon>
        <taxon>Craniata</taxon>
        <taxon>Vertebrata</taxon>
        <taxon>Euteleostomi</taxon>
        <taxon>Lepidosauria</taxon>
        <taxon>Squamata</taxon>
        <taxon>Bifurcata</taxon>
        <taxon>Unidentata</taxon>
        <taxon>Episquamata</taxon>
        <taxon>Laterata</taxon>
        <taxon>Lacertibaenia</taxon>
        <taxon>Lacertidae</taxon>
        <taxon>Podarcis</taxon>
    </lineage>
</organism>
<feature type="domain" description="C2H2-type" evidence="16">
    <location>
        <begin position="953"/>
        <end position="976"/>
    </location>
</feature>
<keyword evidence="4" id="KW-1017">Isopeptide bond</keyword>
<dbReference type="Pfam" id="PF02023">
    <property type="entry name" value="SCAN"/>
    <property type="match status" value="2"/>
</dbReference>
<evidence type="ECO:0000256" key="3">
    <source>
        <dbReference type="ARBA" id="ARBA00006991"/>
    </source>
</evidence>
<feature type="domain" description="C2H2-type" evidence="16">
    <location>
        <begin position="397"/>
        <end position="424"/>
    </location>
</feature>
<feature type="compositionally biased region" description="Polar residues" evidence="15">
    <location>
        <begin position="168"/>
        <end position="182"/>
    </location>
</feature>
<dbReference type="GO" id="GO:0045595">
    <property type="term" value="P:regulation of cell differentiation"/>
    <property type="evidence" value="ECO:0007669"/>
    <property type="project" value="UniProtKB-ARBA"/>
</dbReference>
<feature type="domain" description="C2H2-type" evidence="16">
    <location>
        <begin position="1061"/>
        <end position="1088"/>
    </location>
</feature>
<accession>A0AA35P1B6</accession>
<keyword evidence="6" id="KW-0677">Repeat</keyword>
<dbReference type="Gene3D" id="1.10.4020.10">
    <property type="entry name" value="DNA breaking-rejoining enzymes"/>
    <property type="match status" value="2"/>
</dbReference>
<proteinExistence type="inferred from homology"/>
<evidence type="ECO:0000256" key="9">
    <source>
        <dbReference type="ARBA" id="ARBA00022843"/>
    </source>
</evidence>
<feature type="domain" description="C2H2-type" evidence="16">
    <location>
        <begin position="313"/>
        <end position="340"/>
    </location>
</feature>
<evidence type="ECO:0000259" key="18">
    <source>
        <dbReference type="PROSITE" id="PS50805"/>
    </source>
</evidence>
<dbReference type="FunFam" id="3.30.160.60:FF:001732">
    <property type="entry name" value="Zgc:162936"/>
    <property type="match status" value="1"/>
</dbReference>
<feature type="domain" description="SCAN box" evidence="17">
    <location>
        <begin position="47"/>
        <end position="125"/>
    </location>
</feature>
<dbReference type="FunFam" id="3.30.160.60:FF:002063">
    <property type="entry name" value="RB associated KRAB zinc finger"/>
    <property type="match status" value="1"/>
</dbReference>
<evidence type="ECO:0000256" key="8">
    <source>
        <dbReference type="ARBA" id="ARBA00022833"/>
    </source>
</evidence>
<dbReference type="InterPro" id="IPR036236">
    <property type="entry name" value="Znf_C2H2_sf"/>
</dbReference>
<feature type="region of interest" description="Disordered" evidence="15">
    <location>
        <begin position="131"/>
        <end position="205"/>
    </location>
</feature>
<dbReference type="GO" id="GO:0045893">
    <property type="term" value="P:positive regulation of DNA-templated transcription"/>
    <property type="evidence" value="ECO:0007669"/>
    <property type="project" value="UniProtKB-ARBA"/>
</dbReference>
<evidence type="ECO:0000256" key="13">
    <source>
        <dbReference type="ARBA" id="ARBA00023242"/>
    </source>
</evidence>
<dbReference type="FunFam" id="3.30.160.60:FF:001049">
    <property type="entry name" value="zinc finger protein 319"/>
    <property type="match status" value="1"/>
</dbReference>
<evidence type="ECO:0000256" key="4">
    <source>
        <dbReference type="ARBA" id="ARBA00022499"/>
    </source>
</evidence>
<dbReference type="PANTHER" id="PTHR23226:SF377">
    <property type="entry name" value="ZINC FINGER AND SCAN DOMAIN-CONTAINING PROTEIN 20"/>
    <property type="match status" value="1"/>
</dbReference>
<dbReference type="SMART" id="SM00431">
    <property type="entry name" value="SCAN"/>
    <property type="match status" value="2"/>
</dbReference>
<evidence type="ECO:0000256" key="5">
    <source>
        <dbReference type="ARBA" id="ARBA00022723"/>
    </source>
</evidence>
<evidence type="ECO:0000256" key="7">
    <source>
        <dbReference type="ARBA" id="ARBA00022771"/>
    </source>
</evidence>
<dbReference type="FunFam" id="3.30.160.60:FF:003287">
    <property type="entry name" value="Zgc:113343"/>
    <property type="match status" value="1"/>
</dbReference>
<feature type="domain" description="KRAB" evidence="18">
    <location>
        <begin position="770"/>
        <end position="846"/>
    </location>
</feature>
<evidence type="ECO:0000256" key="12">
    <source>
        <dbReference type="ARBA" id="ARBA00023163"/>
    </source>
</evidence>
<dbReference type="PROSITE" id="PS50804">
    <property type="entry name" value="SCAN_BOX"/>
    <property type="match status" value="2"/>
</dbReference>
<dbReference type="InterPro" id="IPR036051">
    <property type="entry name" value="KRAB_dom_sf"/>
</dbReference>
<feature type="domain" description="C2H2-type" evidence="16">
    <location>
        <begin position="341"/>
        <end position="368"/>
    </location>
</feature>
<dbReference type="GO" id="GO:0000122">
    <property type="term" value="P:negative regulation of transcription by RNA polymerase II"/>
    <property type="evidence" value="ECO:0007669"/>
    <property type="project" value="UniProtKB-ARBA"/>
</dbReference>
<dbReference type="PROSITE" id="PS50805">
    <property type="entry name" value="KRAB"/>
    <property type="match status" value="2"/>
</dbReference>
<keyword evidence="12" id="KW-0804">Transcription</keyword>
<dbReference type="GO" id="GO:0005634">
    <property type="term" value="C:nucleus"/>
    <property type="evidence" value="ECO:0007669"/>
    <property type="project" value="UniProtKB-SubCell"/>
</dbReference>
<evidence type="ECO:0000256" key="2">
    <source>
        <dbReference type="ARBA" id="ARBA00004123"/>
    </source>
</evidence>
<dbReference type="SUPFAM" id="SSF57667">
    <property type="entry name" value="beta-beta-alpha zinc fingers"/>
    <property type="match status" value="9"/>
</dbReference>
<evidence type="ECO:0000256" key="1">
    <source>
        <dbReference type="ARBA" id="ARBA00003767"/>
    </source>
</evidence>
<dbReference type="GO" id="GO:0008270">
    <property type="term" value="F:zinc ion binding"/>
    <property type="evidence" value="ECO:0007669"/>
    <property type="project" value="UniProtKB-KW"/>
</dbReference>
<dbReference type="FunFam" id="3.30.160.60:FF:000247">
    <property type="entry name" value="Zinc finger protein 236"/>
    <property type="match status" value="1"/>
</dbReference>
<dbReference type="FunFam" id="3.30.160.60:FF:000624">
    <property type="entry name" value="zinc finger protein 697"/>
    <property type="match status" value="1"/>
</dbReference>
<keyword evidence="10" id="KW-0805">Transcription regulation</keyword>
<feature type="domain" description="C2H2-type" evidence="16">
    <location>
        <begin position="1033"/>
        <end position="1060"/>
    </location>
</feature>
<protein>
    <submittedName>
        <fullName evidence="19">Finger with KRAB and SCAN domains 7-like</fullName>
    </submittedName>
</protein>
<feature type="domain" description="C2H2-type" evidence="16">
    <location>
        <begin position="1005"/>
        <end position="1032"/>
    </location>
</feature>
<dbReference type="Pfam" id="PF01352">
    <property type="entry name" value="KRAB"/>
    <property type="match status" value="2"/>
</dbReference>
<dbReference type="SMART" id="SM00349">
    <property type="entry name" value="KRAB"/>
    <property type="match status" value="2"/>
</dbReference>
<comment type="similarity">
    <text evidence="3">Belongs to the krueppel C2H2-type zinc-finger protein family.</text>
</comment>
<feature type="domain" description="C2H2-type" evidence="16">
    <location>
        <begin position="481"/>
        <end position="508"/>
    </location>
</feature>
<dbReference type="SMART" id="SM00355">
    <property type="entry name" value="ZnF_C2H2"/>
    <property type="match status" value="17"/>
</dbReference>
<name>A0AA35P1B6_9SAUR</name>
<evidence type="ECO:0000256" key="14">
    <source>
        <dbReference type="PROSITE-ProRule" id="PRU00042"/>
    </source>
</evidence>
<feature type="domain" description="C2H2-type" evidence="16">
    <location>
        <begin position="425"/>
        <end position="452"/>
    </location>
</feature>
<dbReference type="Gene3D" id="3.30.160.60">
    <property type="entry name" value="Classic Zinc Finger"/>
    <property type="match status" value="17"/>
</dbReference>
<feature type="domain" description="C2H2-type" evidence="16">
    <location>
        <begin position="1145"/>
        <end position="1172"/>
    </location>
</feature>
<feature type="domain" description="C2H2-type" evidence="16">
    <location>
        <begin position="369"/>
        <end position="396"/>
    </location>
</feature>
<keyword evidence="20" id="KW-1185">Reference proteome</keyword>
<feature type="domain" description="C2H2-type" evidence="16">
    <location>
        <begin position="453"/>
        <end position="480"/>
    </location>
</feature>
<keyword evidence="11" id="KW-0238">DNA-binding</keyword>
<keyword evidence="13" id="KW-0539">Nucleus</keyword>
<feature type="domain" description="KRAB" evidence="18">
    <location>
        <begin position="210"/>
        <end position="295"/>
    </location>
</feature>
<feature type="compositionally biased region" description="Basic and acidic residues" evidence="15">
    <location>
        <begin position="131"/>
        <end position="140"/>
    </location>
</feature>
<dbReference type="PROSITE" id="PS50157">
    <property type="entry name" value="ZINC_FINGER_C2H2_2"/>
    <property type="match status" value="16"/>
</dbReference>
<dbReference type="FunFam" id="3.30.160.60:FF:000295">
    <property type="entry name" value="zinc finger protein 19"/>
    <property type="match status" value="1"/>
</dbReference>
<dbReference type="FunFam" id="3.30.160.60:FF:002343">
    <property type="entry name" value="Zinc finger protein 33A"/>
    <property type="match status" value="4"/>
</dbReference>
<gene>
    <name evidence="19" type="ORF">PODLI_1B006405</name>
</gene>
<dbReference type="InterPro" id="IPR013087">
    <property type="entry name" value="Znf_C2H2_type"/>
</dbReference>
<dbReference type="FunFam" id="3.30.160.60:FF:000912">
    <property type="entry name" value="Zinc finger protein 660"/>
    <property type="match status" value="1"/>
</dbReference>
<dbReference type="Proteomes" id="UP001178461">
    <property type="component" value="Chromosome 2"/>
</dbReference>
<evidence type="ECO:0000313" key="19">
    <source>
        <dbReference type="EMBL" id="CAI5768668.1"/>
    </source>
</evidence>
<dbReference type="CDD" id="cd07765">
    <property type="entry name" value="KRAB_A-box"/>
    <property type="match status" value="2"/>
</dbReference>
<reference evidence="19" key="1">
    <citation type="submission" date="2022-12" db="EMBL/GenBank/DDBJ databases">
        <authorList>
            <person name="Alioto T."/>
            <person name="Alioto T."/>
            <person name="Gomez Garrido J."/>
        </authorList>
    </citation>
    <scope>NUCLEOTIDE SEQUENCE</scope>
</reference>
<dbReference type="Gene3D" id="6.10.140.140">
    <property type="match status" value="2"/>
</dbReference>
<dbReference type="PANTHER" id="PTHR23226">
    <property type="entry name" value="ZINC FINGER AND SCAN DOMAIN-CONTAINING"/>
    <property type="match status" value="1"/>
</dbReference>
<keyword evidence="8" id="KW-0862">Zinc</keyword>
<keyword evidence="7 14" id="KW-0863">Zinc-finger</keyword>
<dbReference type="SUPFAM" id="SSF109640">
    <property type="entry name" value="KRAB domain (Kruppel-associated box)"/>
    <property type="match status" value="2"/>
</dbReference>
<feature type="compositionally biased region" description="Low complexity" evidence="15">
    <location>
        <begin position="144"/>
        <end position="159"/>
    </location>
</feature>
<dbReference type="FunFam" id="1.10.4020.10:FF:000005">
    <property type="entry name" value="Uncharacterized protein"/>
    <property type="match status" value="2"/>
</dbReference>
<evidence type="ECO:0000256" key="15">
    <source>
        <dbReference type="SAM" id="MobiDB-lite"/>
    </source>
</evidence>
<keyword evidence="5" id="KW-0479">Metal-binding</keyword>
<dbReference type="PROSITE" id="PS00028">
    <property type="entry name" value="ZINC_FINGER_C2H2_1"/>
    <property type="match status" value="15"/>
</dbReference>
<dbReference type="FunFam" id="3.30.160.60:FF:001297">
    <property type="entry name" value="Zinc finger and SCAN domain-containing protein 2"/>
    <property type="match status" value="1"/>
</dbReference>
<dbReference type="EMBL" id="OX395127">
    <property type="protein sequence ID" value="CAI5768668.1"/>
    <property type="molecule type" value="Genomic_DNA"/>
</dbReference>
<sequence length="1204" mass="135583">MGERELAGSLARQDPCVTQTRSSGGFWERTAQEIPGEEVVLSSDAQRQRFRHSRYQEAEGPREVCSRLHHLCHQWLKPERHTKAQILDLVILEQFLAVLPPEMENWVRECGAETSSQAVALAEGFLLSQAEEKKQAEQEPRTLPAESVPASSESEMPPSDSRRSRPSWGNTQEGEGNPSSPGAGTPAAMQTEPSPLAGGGAPVAPDQVPVTFEEVAVYFTEEEWSLLDPGQRALQWEVMVENYGILASLAGDGWKNGNEVTPCTVSLEKARRSEKEEQKRETEAEEKRGNPFLASDFRKITIHEKTDAEKKRIVCAVCGKSFSRKSHLNEHQRIHTGEKPYKCAECGKSFRRSTDLSSHQRTHTEEQPFKCSECGKSFRGSSDLRSHKRIHTGEKPYACSLCGKSFSHSISLNSHQRIHTGEQPFKCSVCGKSFTRNTGLTLHHRIHTGEKPYTCSLCGKSFSHSKSHAIHLKVHAGEKPYTCSECGKSFIGSSYLKSHQRIHTGEKPYTCPVCGKSFRSPPDAAQMVSTSCPLHPGIRTVYFAKREPHFNSPPPPIHHPRAPQTQHTYITERGRAPQNVETVSSRGFWERVVQKDRGIHRPHAECQRFRGVGYWDDQGPREVCSRLHHLCRQWLKPERHTKAQILDLVILEQFLAVLPQEMENWVRECGAETSSQAVALAEGFLLSQAEEKKQEEEQALLGEVAAEFLKAEETSPEDAKRRLLFRWMVQEGDGGAAMPGGGKLPGTATESSPLCGGSEAASLQLDPVPVTFEEVAVYFTEEEWALLDPGQRALHWEVMVENYRNLASLDDAWVSWNEGKPHGASFKRARCTEGEVYRRTTESKAKEIRRNKSSAFEGMFSPEITIQGEMSHVKTSFPEPDFDEAETQEERSEGKKKIECEVCGKSISKSHLNEHKRTHTGEKPFQCSECGKSFSRREHLTSHQRTHTEEKPYTCLQCGKNFKHRKNMTSHQIIHSRGLTCNSSECGNCLSPSLTLQHHALEKPFRCSECGKSFSRSTDLRSHQRIHTGEKPYLCSLCGKSFTHSRSLSSHKVTHTEERPFECSECGKSFSRNTSLTIHQRIHTGEKPYTCSLCGKSFSHRRSHAIHLKVHAGEKPFTCSDCGKSFIGISYLKTHQRIHTGEKPYTCPVCGKSFRWSTHFKEHKKIHVEETLANPRNAWIVEKTPKRAQMVVSGDSLPGERRYT</sequence>
<keyword evidence="9" id="KW-0832">Ubl conjugation</keyword>
<dbReference type="FunFam" id="3.30.160.60:FF:000358">
    <property type="entry name" value="zinc finger protein 24"/>
    <property type="match status" value="1"/>
</dbReference>
<dbReference type="GO" id="GO:0000978">
    <property type="term" value="F:RNA polymerase II cis-regulatory region sequence-specific DNA binding"/>
    <property type="evidence" value="ECO:0007669"/>
    <property type="project" value="TreeGrafter"/>
</dbReference>
<dbReference type="Pfam" id="PF00096">
    <property type="entry name" value="zf-C2H2"/>
    <property type="match status" value="13"/>
</dbReference>
<feature type="region of interest" description="Disordered" evidence="15">
    <location>
        <begin position="269"/>
        <end position="289"/>
    </location>
</feature>
<dbReference type="SUPFAM" id="SSF47353">
    <property type="entry name" value="Retrovirus capsid dimerization domain-like"/>
    <property type="match status" value="2"/>
</dbReference>
<dbReference type="InterPro" id="IPR038269">
    <property type="entry name" value="SCAN_sf"/>
</dbReference>
<dbReference type="GO" id="GO:0000981">
    <property type="term" value="F:DNA-binding transcription factor activity, RNA polymerase II-specific"/>
    <property type="evidence" value="ECO:0007669"/>
    <property type="project" value="TreeGrafter"/>
</dbReference>
<evidence type="ECO:0000313" key="20">
    <source>
        <dbReference type="Proteomes" id="UP001178461"/>
    </source>
</evidence>
<dbReference type="GO" id="GO:0005694">
    <property type="term" value="C:chromosome"/>
    <property type="evidence" value="ECO:0007669"/>
    <property type="project" value="UniProtKB-ARBA"/>
</dbReference>
<evidence type="ECO:0000259" key="17">
    <source>
        <dbReference type="PROSITE" id="PS50804"/>
    </source>
</evidence>
<feature type="domain" description="C2H2-type" evidence="16">
    <location>
        <begin position="898"/>
        <end position="924"/>
    </location>
</feature>
<evidence type="ECO:0000256" key="11">
    <source>
        <dbReference type="ARBA" id="ARBA00023125"/>
    </source>
</evidence>
<dbReference type="InterPro" id="IPR003309">
    <property type="entry name" value="SCAN_dom"/>
</dbReference>
<dbReference type="CDD" id="cd07936">
    <property type="entry name" value="SCAN"/>
    <property type="match status" value="2"/>
</dbReference>
<dbReference type="InterPro" id="IPR001909">
    <property type="entry name" value="KRAB"/>
</dbReference>
<comment type="subcellular location">
    <subcellularLocation>
        <location evidence="2">Nucleus</location>
    </subcellularLocation>
</comment>
<feature type="domain" description="C2H2-type" evidence="16">
    <location>
        <begin position="1117"/>
        <end position="1144"/>
    </location>
</feature>
<evidence type="ECO:0000256" key="6">
    <source>
        <dbReference type="ARBA" id="ARBA00022737"/>
    </source>
</evidence>
<feature type="domain" description="C2H2-type" evidence="16">
    <location>
        <begin position="925"/>
        <end position="952"/>
    </location>
</feature>
<dbReference type="FunFam" id="3.30.160.60:FF:000097">
    <property type="entry name" value="Zinc finger protein"/>
    <property type="match status" value="2"/>
</dbReference>